<name>A0A7X3INN5_9BACL</name>
<reference evidence="1 2" key="1">
    <citation type="submission" date="2019-12" db="EMBL/GenBank/DDBJ databases">
        <title>Paenibacillus sp. nov., an endophytic bacterium isolated from the stem of Dendrobium.</title>
        <authorList>
            <person name="Zhao R."/>
        </authorList>
    </citation>
    <scope>NUCLEOTIDE SEQUENCE [LARGE SCALE GENOMIC DNA]</scope>
    <source>
        <strain evidence="1 2">HJL G12</strain>
    </source>
</reference>
<dbReference type="AlphaFoldDB" id="A0A7X3INN5"/>
<organism evidence="1 2">
    <name type="scientific">Paenibacillus dendrobii</name>
    <dbReference type="NCBI Taxonomy" id="2691084"/>
    <lineage>
        <taxon>Bacteria</taxon>
        <taxon>Bacillati</taxon>
        <taxon>Bacillota</taxon>
        <taxon>Bacilli</taxon>
        <taxon>Bacillales</taxon>
        <taxon>Paenibacillaceae</taxon>
        <taxon>Paenibacillus</taxon>
    </lineage>
</organism>
<dbReference type="Proteomes" id="UP000460318">
    <property type="component" value="Unassembled WGS sequence"/>
</dbReference>
<dbReference type="Pfam" id="PF06866">
    <property type="entry name" value="DUF1256"/>
    <property type="match status" value="1"/>
</dbReference>
<keyword evidence="1" id="KW-0378">Hydrolase</keyword>
<comment type="caution">
    <text evidence="1">The sequence shown here is derived from an EMBL/GenBank/DDBJ whole genome shotgun (WGS) entry which is preliminary data.</text>
</comment>
<gene>
    <name evidence="1" type="primary">yyaC</name>
    <name evidence="1" type="ORF">GRF59_27315</name>
</gene>
<sequence length="197" mass="20593">MQDPHLIRGKGGSCQKIHADGLRDFFADIRSRYSLDRITFLCIGTDRSTGDALGPLTGSALCSYGFPHVVGTMSAPCDAASLEACITAIPENHIVVAVDACLGQALSVGSFLVSDEPLLPAQSVGHALPAVGHYSVAAVVNVKGPKPYATLQMTSLFHVMTMAGQIATSAADAFGLLSEDKRSPVSTAGLWLNNIHN</sequence>
<keyword evidence="1" id="KW-0645">Protease</keyword>
<evidence type="ECO:0000313" key="1">
    <source>
        <dbReference type="EMBL" id="MWV47309.1"/>
    </source>
</evidence>
<evidence type="ECO:0000313" key="2">
    <source>
        <dbReference type="Proteomes" id="UP000460318"/>
    </source>
</evidence>
<dbReference type="GO" id="GO:0008233">
    <property type="term" value="F:peptidase activity"/>
    <property type="evidence" value="ECO:0007669"/>
    <property type="project" value="UniProtKB-KW"/>
</dbReference>
<keyword evidence="2" id="KW-1185">Reference proteome</keyword>
<dbReference type="GO" id="GO:0006508">
    <property type="term" value="P:proteolysis"/>
    <property type="evidence" value="ECO:0007669"/>
    <property type="project" value="UniProtKB-KW"/>
</dbReference>
<proteinExistence type="predicted"/>
<dbReference type="InterPro" id="IPR023430">
    <property type="entry name" value="Pept_HybD-like_dom_sf"/>
</dbReference>
<dbReference type="EMBL" id="WUBI01000007">
    <property type="protein sequence ID" value="MWV47309.1"/>
    <property type="molecule type" value="Genomic_DNA"/>
</dbReference>
<dbReference type="InterPro" id="IPR009665">
    <property type="entry name" value="YyaC"/>
</dbReference>
<dbReference type="NCBIfam" id="TIGR02841">
    <property type="entry name" value="spore_YyaC"/>
    <property type="match status" value="1"/>
</dbReference>
<dbReference type="SUPFAM" id="SSF53163">
    <property type="entry name" value="HybD-like"/>
    <property type="match status" value="1"/>
</dbReference>
<protein>
    <submittedName>
        <fullName evidence="1">Spore protease YyaC</fullName>
    </submittedName>
</protein>
<accession>A0A7X3INN5</accession>